<dbReference type="Proteomes" id="UP001054945">
    <property type="component" value="Unassembled WGS sequence"/>
</dbReference>
<comment type="caution">
    <text evidence="2">The sequence shown here is derived from an EMBL/GenBank/DDBJ whole genome shotgun (WGS) entry which is preliminary data.</text>
</comment>
<feature type="region of interest" description="Disordered" evidence="1">
    <location>
        <begin position="51"/>
        <end position="86"/>
    </location>
</feature>
<reference evidence="2 3" key="1">
    <citation type="submission" date="2021-06" db="EMBL/GenBank/DDBJ databases">
        <title>Caerostris extrusa draft genome.</title>
        <authorList>
            <person name="Kono N."/>
            <person name="Arakawa K."/>
        </authorList>
    </citation>
    <scope>NUCLEOTIDE SEQUENCE [LARGE SCALE GENOMIC DNA]</scope>
</reference>
<accession>A0AAV4U7E4</accession>
<dbReference type="AlphaFoldDB" id="A0AAV4U7E4"/>
<evidence type="ECO:0000256" key="1">
    <source>
        <dbReference type="SAM" id="MobiDB-lite"/>
    </source>
</evidence>
<evidence type="ECO:0000313" key="2">
    <source>
        <dbReference type="EMBL" id="GIY53692.1"/>
    </source>
</evidence>
<name>A0AAV4U7E4_CAEEX</name>
<dbReference type="EMBL" id="BPLR01012391">
    <property type="protein sequence ID" value="GIY53692.1"/>
    <property type="molecule type" value="Genomic_DNA"/>
</dbReference>
<proteinExistence type="predicted"/>
<evidence type="ECO:0000313" key="3">
    <source>
        <dbReference type="Proteomes" id="UP001054945"/>
    </source>
</evidence>
<organism evidence="2 3">
    <name type="scientific">Caerostris extrusa</name>
    <name type="common">Bark spider</name>
    <name type="synonym">Caerostris bankana</name>
    <dbReference type="NCBI Taxonomy" id="172846"/>
    <lineage>
        <taxon>Eukaryota</taxon>
        <taxon>Metazoa</taxon>
        <taxon>Ecdysozoa</taxon>
        <taxon>Arthropoda</taxon>
        <taxon>Chelicerata</taxon>
        <taxon>Arachnida</taxon>
        <taxon>Araneae</taxon>
        <taxon>Araneomorphae</taxon>
        <taxon>Entelegynae</taxon>
        <taxon>Araneoidea</taxon>
        <taxon>Araneidae</taxon>
        <taxon>Caerostris</taxon>
    </lineage>
</organism>
<keyword evidence="3" id="KW-1185">Reference proteome</keyword>
<protein>
    <submittedName>
        <fullName evidence="2">Uncharacterized protein</fullName>
    </submittedName>
</protein>
<gene>
    <name evidence="2" type="ORF">CEXT_792481</name>
</gene>
<sequence>MVHLSRRLSFSANDSVRKPNAAQCHLLHRTAGHKTPKRTCRLFTTLKCSESTGSGKIISPLGQKDQPQEWNSKRNGKRSLSRLFLE</sequence>